<dbReference type="InterPro" id="IPR020930">
    <property type="entry name" value="Ribosomal_uL5_bac-type"/>
</dbReference>
<dbReference type="SUPFAM" id="SSF50715">
    <property type="entry name" value="Ribosomal protein L25-like"/>
    <property type="match status" value="1"/>
</dbReference>
<dbReference type="InterPro" id="IPR020055">
    <property type="entry name" value="Ribosomal_bL25_short"/>
</dbReference>
<accession>A0A3E0X1A1</accession>
<dbReference type="GO" id="GO:0006412">
    <property type="term" value="P:translation"/>
    <property type="evidence" value="ECO:0007669"/>
    <property type="project" value="UniProtKB-UniRule"/>
</dbReference>
<dbReference type="NCBIfam" id="TIGR00731">
    <property type="entry name" value="bL25_bact_ctc"/>
    <property type="match status" value="1"/>
</dbReference>
<proteinExistence type="inferred from homology"/>
<evidence type="ECO:0000256" key="5">
    <source>
        <dbReference type="HAMAP-Rule" id="MF_01334"/>
    </source>
</evidence>
<sequence length="203" mass="22068">MTIELKLDAEKRTDLGKGASRRLRRAKKIPAILYGGKKKPVSLTVPEQQLLRLLEEEAFYSQIITVDIEGKSEKAILKDLQRHPYKPLVQHMDLQRVLAGTKLTSHVPLHFLNEEAPKKAGGVLHHDMIEVEIECLPKDLPPFIEVDCAALKPGTSLHLSDLKLPKGVSIPALAQGPEHDVAVVSVSGAGASGSAEGEEGEEA</sequence>
<dbReference type="RefSeq" id="WP_116300617.1">
    <property type="nucleotide sequence ID" value="NZ_NFZV01000001.1"/>
</dbReference>
<dbReference type="InterPro" id="IPR029751">
    <property type="entry name" value="Ribosomal_L25_dom"/>
</dbReference>
<comment type="caution">
    <text evidence="8">The sequence shown here is derived from an EMBL/GenBank/DDBJ whole genome shotgun (WGS) entry which is preliminary data.</text>
</comment>
<reference evidence="9" key="1">
    <citation type="submission" date="2017-05" db="EMBL/GenBank/DDBJ databases">
        <authorList>
            <person name="Sharma S."/>
            <person name="Sidhu C."/>
            <person name="Pinnaka A.K."/>
        </authorList>
    </citation>
    <scope>NUCLEOTIDE SEQUENCE [LARGE SCALE GENOMIC DNA]</scope>
    <source>
        <strain evidence="9">AK93</strain>
    </source>
</reference>
<dbReference type="PANTHER" id="PTHR33284:SF1">
    <property type="entry name" value="RIBOSOMAL PROTEIN L25_GLN-TRNA SYNTHETASE, ANTI-CODON-BINDING DOMAIN-CONTAINING PROTEIN"/>
    <property type="match status" value="1"/>
</dbReference>
<dbReference type="InterPro" id="IPR020056">
    <property type="entry name" value="Rbsml_bL25/Gln-tRNA_synth_N"/>
</dbReference>
<name>A0A3E0X1A1_9GAMM</name>
<keyword evidence="1 5" id="KW-0699">rRNA-binding</keyword>
<dbReference type="InterPro" id="IPR011035">
    <property type="entry name" value="Ribosomal_bL25/Gln-tRNA_synth"/>
</dbReference>
<feature type="domain" description="Large ribosomal subunit protein bL25 beta" evidence="7">
    <location>
        <begin position="102"/>
        <end position="187"/>
    </location>
</feature>
<comment type="subunit">
    <text evidence="5">Part of the 50S ribosomal subunit; part of the 5S rRNA/L5/L18/L25 subcomplex. Contacts the 5S rRNA. Binds to the 5S rRNA independently of L5 and L18.</text>
</comment>
<comment type="similarity">
    <text evidence="5">Belongs to the bacterial ribosomal protein bL25 family. CTC subfamily.</text>
</comment>
<dbReference type="OrthoDB" id="9806411at2"/>
<gene>
    <name evidence="5" type="primary">rplY</name>
    <name evidence="5" type="synonym">ctc</name>
    <name evidence="8" type="ORF">CAL65_01110</name>
</gene>
<dbReference type="GO" id="GO:0008097">
    <property type="term" value="F:5S rRNA binding"/>
    <property type="evidence" value="ECO:0007669"/>
    <property type="project" value="InterPro"/>
</dbReference>
<evidence type="ECO:0000313" key="8">
    <source>
        <dbReference type="EMBL" id="RFA39429.1"/>
    </source>
</evidence>
<evidence type="ECO:0000313" key="9">
    <source>
        <dbReference type="Proteomes" id="UP000256763"/>
    </source>
</evidence>
<evidence type="ECO:0000256" key="4">
    <source>
        <dbReference type="ARBA" id="ARBA00023274"/>
    </source>
</evidence>
<organism evidence="8 9">
    <name type="scientific">Alkalilimnicola ehrlichii</name>
    <dbReference type="NCBI Taxonomy" id="351052"/>
    <lineage>
        <taxon>Bacteria</taxon>
        <taxon>Pseudomonadati</taxon>
        <taxon>Pseudomonadota</taxon>
        <taxon>Gammaproteobacteria</taxon>
        <taxon>Chromatiales</taxon>
        <taxon>Ectothiorhodospiraceae</taxon>
        <taxon>Alkalilimnicola</taxon>
    </lineage>
</organism>
<dbReference type="Gene3D" id="2.40.240.10">
    <property type="entry name" value="Ribosomal Protein L25, Chain P"/>
    <property type="match status" value="1"/>
</dbReference>
<keyword evidence="9" id="KW-1185">Reference proteome</keyword>
<dbReference type="GO" id="GO:0003735">
    <property type="term" value="F:structural constituent of ribosome"/>
    <property type="evidence" value="ECO:0007669"/>
    <property type="project" value="InterPro"/>
</dbReference>
<dbReference type="EMBL" id="NFZW01000001">
    <property type="protein sequence ID" value="RFA39429.1"/>
    <property type="molecule type" value="Genomic_DNA"/>
</dbReference>
<dbReference type="AlphaFoldDB" id="A0A3E0X1A1"/>
<dbReference type="NCBIfam" id="NF004130">
    <property type="entry name" value="PRK05618.1-5"/>
    <property type="match status" value="1"/>
</dbReference>
<evidence type="ECO:0000256" key="3">
    <source>
        <dbReference type="ARBA" id="ARBA00022980"/>
    </source>
</evidence>
<evidence type="ECO:0000256" key="2">
    <source>
        <dbReference type="ARBA" id="ARBA00022884"/>
    </source>
</evidence>
<evidence type="ECO:0000256" key="1">
    <source>
        <dbReference type="ARBA" id="ARBA00022730"/>
    </source>
</evidence>
<dbReference type="FunFam" id="2.40.240.10:FF:000002">
    <property type="entry name" value="50S ribosomal protein L25"/>
    <property type="match status" value="1"/>
</dbReference>
<dbReference type="InterPro" id="IPR020057">
    <property type="entry name" value="Ribosomal_bL25_b-dom"/>
</dbReference>
<dbReference type="CDD" id="cd00495">
    <property type="entry name" value="Ribosomal_L25_TL5_CTC"/>
    <property type="match status" value="1"/>
</dbReference>
<dbReference type="InterPro" id="IPR001021">
    <property type="entry name" value="Ribosomal_bL25_long"/>
</dbReference>
<dbReference type="HAMAP" id="MF_01334">
    <property type="entry name" value="Ribosomal_bL25_CTC"/>
    <property type="match status" value="1"/>
</dbReference>
<keyword evidence="2 5" id="KW-0694">RNA-binding</keyword>
<comment type="function">
    <text evidence="5">This is one of the proteins that binds to the 5S RNA in the ribosome where it forms part of the central protuberance.</text>
</comment>
<dbReference type="InterPro" id="IPR037121">
    <property type="entry name" value="Ribosomal_bL25_C"/>
</dbReference>
<dbReference type="Proteomes" id="UP000256763">
    <property type="component" value="Unassembled WGS sequence"/>
</dbReference>
<dbReference type="Pfam" id="PF01386">
    <property type="entry name" value="Ribosomal_L25p"/>
    <property type="match status" value="1"/>
</dbReference>
<dbReference type="Pfam" id="PF14693">
    <property type="entry name" value="Ribosomal_TL5_C"/>
    <property type="match status" value="1"/>
</dbReference>
<dbReference type="GO" id="GO:0022625">
    <property type="term" value="C:cytosolic large ribosomal subunit"/>
    <property type="evidence" value="ECO:0007669"/>
    <property type="project" value="TreeGrafter"/>
</dbReference>
<dbReference type="PANTHER" id="PTHR33284">
    <property type="entry name" value="RIBOSOMAL PROTEIN L25/GLN-TRNA SYNTHETASE, ANTI-CODON-BINDING DOMAIN-CONTAINING PROTEIN"/>
    <property type="match status" value="1"/>
</dbReference>
<dbReference type="Gene3D" id="2.170.120.20">
    <property type="entry name" value="Ribosomal protein L25, beta domain"/>
    <property type="match status" value="1"/>
</dbReference>
<evidence type="ECO:0000259" key="7">
    <source>
        <dbReference type="Pfam" id="PF14693"/>
    </source>
</evidence>
<evidence type="ECO:0000259" key="6">
    <source>
        <dbReference type="Pfam" id="PF01386"/>
    </source>
</evidence>
<keyword evidence="3 5" id="KW-0689">Ribosomal protein</keyword>
<protein>
    <recommendedName>
        <fullName evidence="5">Large ribosomal subunit protein bL25</fullName>
    </recommendedName>
    <alternativeName>
        <fullName evidence="5">General stress protein CTC</fullName>
    </alternativeName>
</protein>
<feature type="domain" description="Large ribosomal subunit protein bL25 L25" evidence="6">
    <location>
        <begin position="7"/>
        <end position="94"/>
    </location>
</feature>
<dbReference type="NCBIfam" id="NF004612">
    <property type="entry name" value="PRK05943.1"/>
    <property type="match status" value="1"/>
</dbReference>
<keyword evidence="4 5" id="KW-0687">Ribonucleoprotein</keyword>
<dbReference type="HAMAP" id="MF_01336">
    <property type="entry name" value="Ribosomal_bL25"/>
    <property type="match status" value="1"/>
</dbReference>